<accession>A0A2A4HQB5</accession>
<dbReference type="OrthoDB" id="6168991at2"/>
<gene>
    <name evidence="1" type="ORF">CPA45_01895</name>
</gene>
<name>A0A2A4HQB5_9GAMM</name>
<evidence type="ECO:0000313" key="1">
    <source>
        <dbReference type="EMBL" id="PCF97508.1"/>
    </source>
</evidence>
<organism evidence="1 2">
    <name type="scientific">Vreelandella nigrificans</name>
    <dbReference type="NCBI Taxonomy" id="2042704"/>
    <lineage>
        <taxon>Bacteria</taxon>
        <taxon>Pseudomonadati</taxon>
        <taxon>Pseudomonadota</taxon>
        <taxon>Gammaproteobacteria</taxon>
        <taxon>Oceanospirillales</taxon>
        <taxon>Halomonadaceae</taxon>
        <taxon>Vreelandella</taxon>
    </lineage>
</organism>
<sequence length="67" mass="7331">MQMIDQLKDGQTKAFAKHCFESSTPEELDAVSEGVADQAQMEHWGITEGQWEEAVAAALADHKAQAN</sequence>
<protein>
    <submittedName>
        <fullName evidence="1">Uncharacterized protein</fullName>
    </submittedName>
</protein>
<reference evidence="2" key="1">
    <citation type="submission" date="2017-09" db="EMBL/GenBank/DDBJ databases">
        <authorList>
            <person name="Cho G.-S."/>
            <person name="Oguntoyinbo F.A."/>
            <person name="Cnockaert M."/>
            <person name="Kabisch J."/>
            <person name="Neve H."/>
            <person name="Bockelmann W."/>
            <person name="Wenning M."/>
            <person name="Franz C.M."/>
            <person name="Vandamme P."/>
        </authorList>
    </citation>
    <scope>NUCLEOTIDE SEQUENCE [LARGE SCALE GENOMIC DNA]</scope>
    <source>
        <strain evidence="2">MBT G8648</strain>
    </source>
</reference>
<dbReference type="EMBL" id="NWUX01000001">
    <property type="protein sequence ID" value="PCF97508.1"/>
    <property type="molecule type" value="Genomic_DNA"/>
</dbReference>
<dbReference type="AlphaFoldDB" id="A0A2A4HQB5"/>
<dbReference type="Proteomes" id="UP000218677">
    <property type="component" value="Unassembled WGS sequence"/>
</dbReference>
<evidence type="ECO:0000313" key="2">
    <source>
        <dbReference type="Proteomes" id="UP000218677"/>
    </source>
</evidence>
<keyword evidence="2" id="KW-1185">Reference proteome</keyword>
<proteinExistence type="predicted"/>
<dbReference type="RefSeq" id="WP_096649796.1">
    <property type="nucleotide sequence ID" value="NZ_NWUX01000001.1"/>
</dbReference>
<comment type="caution">
    <text evidence="1">The sequence shown here is derived from an EMBL/GenBank/DDBJ whole genome shotgun (WGS) entry which is preliminary data.</text>
</comment>